<dbReference type="EMBL" id="MFVU01000014">
    <property type="protein sequence ID" value="OGJ02005.1"/>
    <property type="molecule type" value="Genomic_DNA"/>
</dbReference>
<dbReference type="Gene3D" id="3.30.230.10">
    <property type="match status" value="1"/>
</dbReference>
<evidence type="ECO:0000256" key="5">
    <source>
        <dbReference type="ARBA" id="ARBA00022884"/>
    </source>
</evidence>
<accession>A0A1F6Y6Q8</accession>
<protein>
    <submittedName>
        <fullName evidence="6">Uncharacterized protein</fullName>
    </submittedName>
</protein>
<dbReference type="SUPFAM" id="SSF54211">
    <property type="entry name" value="Ribosomal protein S5 domain 2-like"/>
    <property type="match status" value="1"/>
</dbReference>
<dbReference type="InterPro" id="IPR014721">
    <property type="entry name" value="Ribsml_uS5_D2-typ_fold_subgr"/>
</dbReference>
<gene>
    <name evidence="6" type="ORF">A3G53_01845</name>
</gene>
<keyword evidence="2" id="KW-0540">Nuclease</keyword>
<evidence type="ECO:0000256" key="1">
    <source>
        <dbReference type="ARBA" id="ARBA00022694"/>
    </source>
</evidence>
<dbReference type="GO" id="GO:0004526">
    <property type="term" value="F:ribonuclease P activity"/>
    <property type="evidence" value="ECO:0007669"/>
    <property type="project" value="InterPro"/>
</dbReference>
<reference evidence="6 7" key="1">
    <citation type="journal article" date="2016" name="Nat. Commun.">
        <title>Thousands of microbial genomes shed light on interconnected biogeochemical processes in an aquifer system.</title>
        <authorList>
            <person name="Anantharaman K."/>
            <person name="Brown C.T."/>
            <person name="Hug L.A."/>
            <person name="Sharon I."/>
            <person name="Castelle C.J."/>
            <person name="Probst A.J."/>
            <person name="Thomas B.C."/>
            <person name="Singh A."/>
            <person name="Wilkins M.J."/>
            <person name="Karaoz U."/>
            <person name="Brodie E.L."/>
            <person name="Williams K.H."/>
            <person name="Hubbard S.S."/>
            <person name="Banfield J.F."/>
        </authorList>
    </citation>
    <scope>NUCLEOTIDE SEQUENCE [LARGE SCALE GENOMIC DNA]</scope>
</reference>
<name>A0A1F6Y6Q8_9BACT</name>
<evidence type="ECO:0000313" key="7">
    <source>
        <dbReference type="Proteomes" id="UP000178645"/>
    </source>
</evidence>
<dbReference type="InterPro" id="IPR020568">
    <property type="entry name" value="Ribosomal_Su5_D2-typ_SF"/>
</dbReference>
<keyword evidence="1" id="KW-0819">tRNA processing</keyword>
<keyword evidence="3" id="KW-0255">Endonuclease</keyword>
<dbReference type="GO" id="GO:0000049">
    <property type="term" value="F:tRNA binding"/>
    <property type="evidence" value="ECO:0007669"/>
    <property type="project" value="InterPro"/>
</dbReference>
<dbReference type="AlphaFoldDB" id="A0A1F6Y6Q8"/>
<evidence type="ECO:0000256" key="4">
    <source>
        <dbReference type="ARBA" id="ARBA00022801"/>
    </source>
</evidence>
<dbReference type="GO" id="GO:0008033">
    <property type="term" value="P:tRNA processing"/>
    <property type="evidence" value="ECO:0007669"/>
    <property type="project" value="UniProtKB-KW"/>
</dbReference>
<evidence type="ECO:0000256" key="2">
    <source>
        <dbReference type="ARBA" id="ARBA00022722"/>
    </source>
</evidence>
<proteinExistence type="predicted"/>
<keyword evidence="5" id="KW-0694">RNA-binding</keyword>
<organism evidence="6 7">
    <name type="scientific">Candidatus Nomurabacteria bacterium RIFCSPLOWO2_12_FULL_44_11</name>
    <dbReference type="NCBI Taxonomy" id="1801796"/>
    <lineage>
        <taxon>Bacteria</taxon>
        <taxon>Candidatus Nomuraibacteriota</taxon>
    </lineage>
</organism>
<dbReference type="InterPro" id="IPR000100">
    <property type="entry name" value="RNase_P"/>
</dbReference>
<evidence type="ECO:0000256" key="3">
    <source>
        <dbReference type="ARBA" id="ARBA00022759"/>
    </source>
</evidence>
<dbReference type="Pfam" id="PF00825">
    <property type="entry name" value="Ribonuclease_P"/>
    <property type="match status" value="1"/>
</dbReference>
<sequence>MLPKKNRAGRREIEKIFQKGKFIFSSGLNFKFILNRNGENRRISFVVPKNIVQTAVKRNLLRRRGYVALKKYLNKFPAGILGTLIFKKPEENISIIENDIENILNKIN</sequence>
<keyword evidence="4" id="KW-0378">Hydrolase</keyword>
<dbReference type="Proteomes" id="UP000178645">
    <property type="component" value="Unassembled WGS sequence"/>
</dbReference>
<evidence type="ECO:0000313" key="6">
    <source>
        <dbReference type="EMBL" id="OGJ02005.1"/>
    </source>
</evidence>
<comment type="caution">
    <text evidence="6">The sequence shown here is derived from an EMBL/GenBank/DDBJ whole genome shotgun (WGS) entry which is preliminary data.</text>
</comment>